<dbReference type="Gene3D" id="3.40.190.10">
    <property type="entry name" value="Periplasmic binding protein-like II"/>
    <property type="match status" value="1"/>
</dbReference>
<proteinExistence type="inferred from homology"/>
<dbReference type="InterPro" id="IPR035906">
    <property type="entry name" value="MetI-like_sf"/>
</dbReference>
<comment type="similarity">
    <text evidence="6">In the C-terminal section; belongs to the OsmX family.</text>
</comment>
<dbReference type="CDD" id="cd06261">
    <property type="entry name" value="TM_PBP2"/>
    <property type="match status" value="1"/>
</dbReference>
<keyword evidence="5 8" id="KW-0472">Membrane</keyword>
<feature type="transmembrane region" description="Helical" evidence="8">
    <location>
        <begin position="20"/>
        <end position="44"/>
    </location>
</feature>
<name>A0A0A0IC87_CLOBO</name>
<comment type="similarity">
    <text evidence="7">In the N-terminal section; belongs to the binding-protein-dependent transport system permease family.</text>
</comment>
<dbReference type="PANTHER" id="PTHR30177">
    <property type="entry name" value="GLYCINE BETAINE/L-PROLINE TRANSPORT SYSTEM PERMEASE PROTEIN PROW"/>
    <property type="match status" value="1"/>
</dbReference>
<dbReference type="Pfam" id="PF00528">
    <property type="entry name" value="BPD_transp_1"/>
    <property type="match status" value="1"/>
</dbReference>
<keyword evidence="4 8" id="KW-1133">Transmembrane helix</keyword>
<evidence type="ECO:0000256" key="3">
    <source>
        <dbReference type="ARBA" id="ARBA00022692"/>
    </source>
</evidence>
<dbReference type="GO" id="GO:0031460">
    <property type="term" value="P:glycine betaine transport"/>
    <property type="evidence" value="ECO:0007669"/>
    <property type="project" value="TreeGrafter"/>
</dbReference>
<dbReference type="FunFam" id="1.10.3720.10:FF:000001">
    <property type="entry name" value="Glycine betaine ABC transporter, permease"/>
    <property type="match status" value="1"/>
</dbReference>
<dbReference type="Gene3D" id="1.10.3720.10">
    <property type="entry name" value="MetI-like"/>
    <property type="match status" value="1"/>
</dbReference>
<feature type="transmembrane region" description="Helical" evidence="8">
    <location>
        <begin position="133"/>
        <end position="166"/>
    </location>
</feature>
<dbReference type="SUPFAM" id="SSF161098">
    <property type="entry name" value="MetI-like"/>
    <property type="match status" value="1"/>
</dbReference>
<dbReference type="Gene3D" id="3.40.190.120">
    <property type="entry name" value="Osmoprotection protein (prox), domain 2"/>
    <property type="match status" value="1"/>
</dbReference>
<sequence length="528" mass="58378">MRGFFIYVFQRKGEIISLLLQHIGLTLASVVVAILIGVPLGILISRNKKFSGPIIGVANIIQAVPSLALLGFLIPILGIGSTPAVFMVFLYSLLPIIKNTYIGLSSINPDMLEAADGMGLTSGQKLKMIQLPLALPIIMAGIRIASVTAVGLMTIAAFIGAGGLGYMVFTGVQRVNNYMILAGAIPSGILALFIDFISGKIENSVVPEGIKQIPSNKKRKARSRKREKRNKRIAMIIVGIICTILVSACAYKIYDDNRSIVVGSKNYTEELILGNMYATLIEKNTNLRVKRTGINLGGAGVTFQALKSGDIDIYPEYTGVALVNIMGRKAVNDPDKAFNIVKDYFNKEYNITWMEPMGYNNTYVLAINKDIAKQYSLKNLSDLSKVSDDLILGCTMEFSDRQDGYLGIKDFYDMKFKNLKSLDGSLRYSALQSKEADVIDAFATDGLLKVYDLVRLKDDKRFFPPYYAAPIIRNDALKKHPELKKVLNMLAGKVSEEDMTELNYKVDKLGQDPRKVADDFLIKRKFIK</sequence>
<feature type="transmembrane region" description="Helical" evidence="8">
    <location>
        <begin position="56"/>
        <end position="78"/>
    </location>
</feature>
<dbReference type="Pfam" id="PF04069">
    <property type="entry name" value="OpuAC"/>
    <property type="match status" value="1"/>
</dbReference>
<dbReference type="PANTHER" id="PTHR30177:SF4">
    <property type="entry name" value="OSMOPROTECTANT IMPORT PERMEASE PROTEIN OSMW"/>
    <property type="match status" value="1"/>
</dbReference>
<dbReference type="EMBL" id="JDRY01000053">
    <property type="protein sequence ID" value="KGM98532.1"/>
    <property type="molecule type" value="Genomic_DNA"/>
</dbReference>
<accession>A0A0A0IC87</accession>
<feature type="transmembrane region" description="Helical" evidence="8">
    <location>
        <begin position="233"/>
        <end position="254"/>
    </location>
</feature>
<dbReference type="InterPro" id="IPR000515">
    <property type="entry name" value="MetI-like"/>
</dbReference>
<evidence type="ECO:0000313" key="11">
    <source>
        <dbReference type="Proteomes" id="UP000030014"/>
    </source>
</evidence>
<evidence type="ECO:0000259" key="9">
    <source>
        <dbReference type="PROSITE" id="PS50928"/>
    </source>
</evidence>
<dbReference type="RefSeq" id="WP_039258348.1">
    <property type="nucleotide sequence ID" value="NZ_JDRY01000053.1"/>
</dbReference>
<dbReference type="PROSITE" id="PS50928">
    <property type="entry name" value="ABC_TM1"/>
    <property type="match status" value="1"/>
</dbReference>
<evidence type="ECO:0000256" key="6">
    <source>
        <dbReference type="ARBA" id="ARBA00035642"/>
    </source>
</evidence>
<dbReference type="InterPro" id="IPR007210">
    <property type="entry name" value="ABC_Gly_betaine_transp_sub-bd"/>
</dbReference>
<keyword evidence="2 8" id="KW-0813">Transport</keyword>
<comment type="caution">
    <text evidence="10">The sequence shown here is derived from an EMBL/GenBank/DDBJ whole genome shotgun (WGS) entry which is preliminary data.</text>
</comment>
<organism evidence="10 11">
    <name type="scientific">Clostridium botulinum C/D str. DC5</name>
    <dbReference type="NCBI Taxonomy" id="1443128"/>
    <lineage>
        <taxon>Bacteria</taxon>
        <taxon>Bacillati</taxon>
        <taxon>Bacillota</taxon>
        <taxon>Clostridia</taxon>
        <taxon>Eubacteriales</taxon>
        <taxon>Clostridiaceae</taxon>
        <taxon>Clostridium</taxon>
    </lineage>
</organism>
<dbReference type="SUPFAM" id="SSF53850">
    <property type="entry name" value="Periplasmic binding protein-like II"/>
    <property type="match status" value="1"/>
</dbReference>
<evidence type="ECO:0000256" key="1">
    <source>
        <dbReference type="ARBA" id="ARBA00004141"/>
    </source>
</evidence>
<gene>
    <name evidence="10" type="ORF">Z955_11325</name>
</gene>
<feature type="transmembrane region" description="Helical" evidence="8">
    <location>
        <begin position="178"/>
        <end position="197"/>
    </location>
</feature>
<evidence type="ECO:0000256" key="7">
    <source>
        <dbReference type="ARBA" id="ARBA00035652"/>
    </source>
</evidence>
<dbReference type="InterPro" id="IPR051204">
    <property type="entry name" value="ABC_transp_perm/SBD"/>
</dbReference>
<protein>
    <submittedName>
        <fullName evidence="10">ABC transporter permease</fullName>
    </submittedName>
</protein>
<feature type="transmembrane region" description="Helical" evidence="8">
    <location>
        <begin position="84"/>
        <end position="104"/>
    </location>
</feature>
<dbReference type="GO" id="GO:0043190">
    <property type="term" value="C:ATP-binding cassette (ABC) transporter complex"/>
    <property type="evidence" value="ECO:0007669"/>
    <property type="project" value="InterPro"/>
</dbReference>
<evidence type="ECO:0000256" key="5">
    <source>
        <dbReference type="ARBA" id="ARBA00023136"/>
    </source>
</evidence>
<evidence type="ECO:0000256" key="8">
    <source>
        <dbReference type="RuleBase" id="RU363032"/>
    </source>
</evidence>
<evidence type="ECO:0000256" key="2">
    <source>
        <dbReference type="ARBA" id="ARBA00022448"/>
    </source>
</evidence>
<dbReference type="Proteomes" id="UP000030014">
    <property type="component" value="Unassembled WGS sequence"/>
</dbReference>
<dbReference type="GO" id="GO:0022857">
    <property type="term" value="F:transmembrane transporter activity"/>
    <property type="evidence" value="ECO:0007669"/>
    <property type="project" value="InterPro"/>
</dbReference>
<keyword evidence="3 8" id="KW-0812">Transmembrane</keyword>
<dbReference type="AlphaFoldDB" id="A0A0A0IC87"/>
<evidence type="ECO:0000256" key="4">
    <source>
        <dbReference type="ARBA" id="ARBA00022989"/>
    </source>
</evidence>
<evidence type="ECO:0000313" key="10">
    <source>
        <dbReference type="EMBL" id="KGM98532.1"/>
    </source>
</evidence>
<dbReference type="CDD" id="cd13609">
    <property type="entry name" value="PBP2_Opu_like_1"/>
    <property type="match status" value="1"/>
</dbReference>
<comment type="subcellular location">
    <subcellularLocation>
        <location evidence="8">Cell membrane</location>
        <topology evidence="8">Multi-pass membrane protein</topology>
    </subcellularLocation>
    <subcellularLocation>
        <location evidence="1">Membrane</location>
        <topology evidence="1">Multi-pass membrane protein</topology>
    </subcellularLocation>
</comment>
<feature type="domain" description="ABC transmembrane type-1" evidence="9">
    <location>
        <begin position="19"/>
        <end position="198"/>
    </location>
</feature>
<reference evidence="10 11" key="1">
    <citation type="submission" date="2014-01" db="EMBL/GenBank/DDBJ databases">
        <title>Plasmidome dynamics in the species complex Clostridium novyi sensu lato converts strains of independent lineages into distinctly different pathogens.</title>
        <authorList>
            <person name="Skarin H."/>
            <person name="Segerman B."/>
        </authorList>
    </citation>
    <scope>NUCLEOTIDE SEQUENCE [LARGE SCALE GENOMIC DNA]</scope>
    <source>
        <strain evidence="10 11">DC5</strain>
    </source>
</reference>
<comment type="similarity">
    <text evidence="8">Belongs to the binding-protein-dependent transport system permease family.</text>
</comment>